<dbReference type="EMBL" id="CP000511">
    <property type="protein sequence ID" value="ABM16743.1"/>
    <property type="molecule type" value="Genomic_DNA"/>
</dbReference>
<feature type="domain" description="VWFA" evidence="1">
    <location>
        <begin position="20"/>
        <end position="208"/>
    </location>
</feature>
<dbReference type="AlphaFoldDB" id="A1THU3"/>
<dbReference type="InterPro" id="IPR002035">
    <property type="entry name" value="VWF_A"/>
</dbReference>
<dbReference type="KEGG" id="mva:Mvan_5987"/>
<dbReference type="InterPro" id="IPR036465">
    <property type="entry name" value="vWFA_dom_sf"/>
</dbReference>
<organism evidence="2 3">
    <name type="scientific">Mycolicibacterium vanbaalenii (strain DSM 7251 / JCM 13017 / BCRC 16820 / KCTC 9966 / NRRL B-24157 / PYR-1)</name>
    <name type="common">Mycobacterium vanbaalenii</name>
    <dbReference type="NCBI Taxonomy" id="350058"/>
    <lineage>
        <taxon>Bacteria</taxon>
        <taxon>Bacillati</taxon>
        <taxon>Actinomycetota</taxon>
        <taxon>Actinomycetes</taxon>
        <taxon>Mycobacteriales</taxon>
        <taxon>Mycobacteriaceae</taxon>
        <taxon>Mycolicibacterium</taxon>
    </lineage>
</organism>
<dbReference type="SUPFAM" id="SSF53300">
    <property type="entry name" value="vWA-like"/>
    <property type="match status" value="1"/>
</dbReference>
<evidence type="ECO:0000259" key="1">
    <source>
        <dbReference type="PROSITE" id="PS50234"/>
    </source>
</evidence>
<dbReference type="STRING" id="350058.Mvan_5987"/>
<name>A1THU3_MYCVP</name>
<dbReference type="SMART" id="SM00327">
    <property type="entry name" value="VWA"/>
    <property type="match status" value="1"/>
</dbReference>
<proteinExistence type="predicted"/>
<protein>
    <submittedName>
        <fullName evidence="2">von Willebrand factor, type A</fullName>
    </submittedName>
</protein>
<sequence length="248" mass="27113">MTAATQHASRTADDRYVVLPFWLVCDVSASMGPHIGTLNQSLRDFRDSLATNPVLADKVQFGVIDFSDTATEVIPLGDFSSADLERHQLRTRGGTSYGQAFTTVQQIIERDLAAGADRFRYFRPAVFFLTDGQPTDRHWREAFRDLTFFDQASGQGFRSYPLFVPFGIGDADAATLAELVHPQDRSVLFMANTGTTPATVIAKMTQAMLTSMLASGRSALSGAPQHVLPTQDELGPEIRAYPGGDFVT</sequence>
<evidence type="ECO:0000313" key="3">
    <source>
        <dbReference type="Proteomes" id="UP000009159"/>
    </source>
</evidence>
<dbReference type="RefSeq" id="WP_011783087.1">
    <property type="nucleotide sequence ID" value="NC_008726.1"/>
</dbReference>
<keyword evidence="3" id="KW-1185">Reference proteome</keyword>
<dbReference type="Pfam" id="PF13519">
    <property type="entry name" value="VWA_2"/>
    <property type="match status" value="1"/>
</dbReference>
<reference evidence="2" key="1">
    <citation type="submission" date="2006-12" db="EMBL/GenBank/DDBJ databases">
        <title>Complete sequence of Mycobacterium vanbaalenii PYR-1.</title>
        <authorList>
            <consortium name="US DOE Joint Genome Institute"/>
            <person name="Copeland A."/>
            <person name="Lucas S."/>
            <person name="Lapidus A."/>
            <person name="Barry K."/>
            <person name="Detter J.C."/>
            <person name="Glavina del Rio T."/>
            <person name="Hammon N."/>
            <person name="Israni S."/>
            <person name="Dalin E."/>
            <person name="Tice H."/>
            <person name="Pitluck S."/>
            <person name="Singan V."/>
            <person name="Schmutz J."/>
            <person name="Larimer F."/>
            <person name="Land M."/>
            <person name="Hauser L."/>
            <person name="Kyrpides N."/>
            <person name="Anderson I.J."/>
            <person name="Miller C."/>
            <person name="Richardson P."/>
        </authorList>
    </citation>
    <scope>NUCLEOTIDE SEQUENCE [LARGE SCALE GENOMIC DNA]</scope>
    <source>
        <strain evidence="2">PYR-1</strain>
    </source>
</reference>
<gene>
    <name evidence="2" type="ordered locus">Mvan_5987</name>
</gene>
<dbReference type="PROSITE" id="PS50234">
    <property type="entry name" value="VWFA"/>
    <property type="match status" value="1"/>
</dbReference>
<accession>A1THU3</accession>
<evidence type="ECO:0000313" key="2">
    <source>
        <dbReference type="EMBL" id="ABM16743.1"/>
    </source>
</evidence>
<dbReference type="HOGENOM" id="CLU_106579_0_0_11"/>
<dbReference type="Proteomes" id="UP000009159">
    <property type="component" value="Chromosome"/>
</dbReference>
<dbReference type="Gene3D" id="3.40.50.410">
    <property type="entry name" value="von Willebrand factor, type A domain"/>
    <property type="match status" value="1"/>
</dbReference>
<dbReference type="eggNOG" id="COG4245">
    <property type="taxonomic scope" value="Bacteria"/>
</dbReference>